<accession>A0A0C2FEQ6</accession>
<keyword evidence="2" id="KW-1185">Reference proteome</keyword>
<proteinExistence type="predicted"/>
<dbReference type="AlphaFoldDB" id="A0A0C2FEQ6"/>
<protein>
    <submittedName>
        <fullName evidence="1">Uncharacterized protein</fullName>
    </submittedName>
</protein>
<gene>
    <name evidence="1" type="ORF">ANCDUO_24789</name>
</gene>
<sequence length="73" mass="8534">MVRTSKLATTSRSRAEEEQFFKDLSLAFWSKDIYDLSRRWQKTIDANEHTSNDSQLSIEINNHVFCGDLQLIP</sequence>
<evidence type="ECO:0000313" key="1">
    <source>
        <dbReference type="EMBL" id="KIH45174.1"/>
    </source>
</evidence>
<reference evidence="1 2" key="1">
    <citation type="submission" date="2013-12" db="EMBL/GenBank/DDBJ databases">
        <title>Draft genome of the parsitic nematode Ancylostoma duodenale.</title>
        <authorList>
            <person name="Mitreva M."/>
        </authorList>
    </citation>
    <scope>NUCLEOTIDE SEQUENCE [LARGE SCALE GENOMIC DNA]</scope>
    <source>
        <strain evidence="1 2">Zhejiang</strain>
    </source>
</reference>
<dbReference type="Proteomes" id="UP000054047">
    <property type="component" value="Unassembled WGS sequence"/>
</dbReference>
<organism evidence="1 2">
    <name type="scientific">Ancylostoma duodenale</name>
    <dbReference type="NCBI Taxonomy" id="51022"/>
    <lineage>
        <taxon>Eukaryota</taxon>
        <taxon>Metazoa</taxon>
        <taxon>Ecdysozoa</taxon>
        <taxon>Nematoda</taxon>
        <taxon>Chromadorea</taxon>
        <taxon>Rhabditida</taxon>
        <taxon>Rhabditina</taxon>
        <taxon>Rhabditomorpha</taxon>
        <taxon>Strongyloidea</taxon>
        <taxon>Ancylostomatidae</taxon>
        <taxon>Ancylostomatinae</taxon>
        <taxon>Ancylostoma</taxon>
    </lineage>
</organism>
<name>A0A0C2FEQ6_9BILA</name>
<evidence type="ECO:0000313" key="2">
    <source>
        <dbReference type="Proteomes" id="UP000054047"/>
    </source>
</evidence>
<dbReference type="EMBL" id="KN773604">
    <property type="protein sequence ID" value="KIH45174.1"/>
    <property type="molecule type" value="Genomic_DNA"/>
</dbReference>